<dbReference type="Pfam" id="PF01344">
    <property type="entry name" value="Kelch_1"/>
    <property type="match status" value="1"/>
</dbReference>
<dbReference type="AlphaFoldDB" id="A0A072NX89"/>
<dbReference type="InterPro" id="IPR006652">
    <property type="entry name" value="Kelch_1"/>
</dbReference>
<dbReference type="RefSeq" id="XP_013254238.1">
    <property type="nucleotide sequence ID" value="XM_013398784.1"/>
</dbReference>
<dbReference type="Pfam" id="PF00754">
    <property type="entry name" value="F5_F8_type_C"/>
    <property type="match status" value="2"/>
</dbReference>
<dbReference type="SMART" id="SM00612">
    <property type="entry name" value="Kelch"/>
    <property type="match status" value="3"/>
</dbReference>
<dbReference type="InterPro" id="IPR037293">
    <property type="entry name" value="Gal_Oxidase_central_sf"/>
</dbReference>
<protein>
    <submittedName>
        <fullName evidence="3">Sialidase-1</fullName>
    </submittedName>
</protein>
<dbReference type="Gene3D" id="2.60.120.260">
    <property type="entry name" value="Galactose-binding domain-like"/>
    <property type="match status" value="3"/>
</dbReference>
<feature type="signal peptide" evidence="1">
    <location>
        <begin position="1"/>
        <end position="24"/>
    </location>
</feature>
<dbReference type="STRING" id="1182545.A0A072NX89"/>
<dbReference type="Pfam" id="PF09118">
    <property type="entry name" value="GO-like_E_set"/>
    <property type="match status" value="1"/>
</dbReference>
<name>A0A072NX89_9EURO</name>
<dbReference type="InterPro" id="IPR008979">
    <property type="entry name" value="Galactose-bd-like_sf"/>
</dbReference>
<dbReference type="InterPro" id="IPR015202">
    <property type="entry name" value="GO-like_E_set"/>
</dbReference>
<dbReference type="GeneID" id="25287177"/>
<evidence type="ECO:0000313" key="4">
    <source>
        <dbReference type="Proteomes" id="UP000027920"/>
    </source>
</evidence>
<evidence type="ECO:0000313" key="3">
    <source>
        <dbReference type="EMBL" id="KEF51648.1"/>
    </source>
</evidence>
<comment type="caution">
    <text evidence="3">The sequence shown here is derived from an EMBL/GenBank/DDBJ whole genome shotgun (WGS) entry which is preliminary data.</text>
</comment>
<feature type="domain" description="F5/8 type C" evidence="2">
    <location>
        <begin position="225"/>
        <end position="380"/>
    </location>
</feature>
<dbReference type="PANTHER" id="PTHR32208">
    <property type="entry name" value="SECRETED PROTEIN-RELATED"/>
    <property type="match status" value="1"/>
</dbReference>
<dbReference type="EMBL" id="AMGV01000022">
    <property type="protein sequence ID" value="KEF51648.1"/>
    <property type="molecule type" value="Genomic_DNA"/>
</dbReference>
<dbReference type="InterPro" id="IPR013783">
    <property type="entry name" value="Ig-like_fold"/>
</dbReference>
<dbReference type="SUPFAM" id="SSF50965">
    <property type="entry name" value="Galactose oxidase, central domain"/>
    <property type="match status" value="1"/>
</dbReference>
<dbReference type="Gene3D" id="2.60.40.10">
    <property type="entry name" value="Immunoglobulins"/>
    <property type="match status" value="1"/>
</dbReference>
<gene>
    <name evidence="3" type="ORF">A1O9_12283</name>
</gene>
<dbReference type="OrthoDB" id="4160801at2759"/>
<keyword evidence="1" id="KW-0732">Signal</keyword>
<dbReference type="SUPFAM" id="SSF49785">
    <property type="entry name" value="Galactose-binding domain-like"/>
    <property type="match status" value="3"/>
</dbReference>
<dbReference type="InterPro" id="IPR000421">
    <property type="entry name" value="FA58C"/>
</dbReference>
<dbReference type="CDD" id="cd02851">
    <property type="entry name" value="E_set_GO_C"/>
    <property type="match status" value="1"/>
</dbReference>
<dbReference type="HOGENOM" id="CLU_316141_0_0_1"/>
<sequence>MLRGLATGILLLSALNHVDRYASAIELPYVPPPADVLAGEGLTDSPIFLLAAAPSGNIIDRTAWTATCDSFQPGYECQNAIDDDQNTFWHTEFDPTNAPLPHTITIDMKTTYYVNGVTYLPSVKFPLLPFGTQVLRPFHALFASIRSVWLTLANPTLSRQDGDLNGNIGRHNVFVSTDGIDFGSPLAFGMWGDDQTLKVAAFETVPARYIRIQAITEAGNRGPWTSAADINVYAAILGSPVDRTSWTAVCDSYQPGYECANAITDAGGIWHTEYDPVNVPLPHTITIDMQSTFSINTLRYLPRQDGGFNGNIGQYQVFTSTDGTNFGTVASGTWVDDPSEKTAAFTAIAARYVRLVALTEAGDRGPWTSAAAINIYIPGIYTPPRTGVGRWGPTIDFPIVPVAAAINPTNGRVLAWSSYAPDTFVGGNGGLTFTSTYDPNTQIVSERVVTETDHDMFCPGISLDFNGRPIVTGGNNAEKTSIYNPLTDVWTAAADMQIPRGYQASTTCSDGRIFTIGGSWSGGEGGKNGEIYNPTAGTWTLLPGCPVAPMLTADVGGVYRSDNHGWLFGWKNRYVFQAGPSRAMNWYNTAGSGGQTGVGNRGSDADSMCGNAIMHDAVAGKILTLGGSPNYAGSQASGNANLITIGNGGATPSVLQLVAMSYRRIFANSIVLPNGQVFITGGQTFGQPFSDIGADLTPEMWSPTTNQFRDMLPNSTPRTYHSFAILLLDGTVLSGGGGLCADCSTNHFDAQIYTPQYLLNSNGTNRVRPVINSVSTTSLRIGQSLTIRTGSAVTSASLVRYGSSTHTVNTDQRRIPLTLRTTARNTYSVTIPGDPGVALPGYWMLFVMNTSGTPSIAKTIKINP</sequence>
<dbReference type="SUPFAM" id="SSF81296">
    <property type="entry name" value="E set domains"/>
    <property type="match status" value="1"/>
</dbReference>
<reference evidence="3 4" key="1">
    <citation type="submission" date="2013-03" db="EMBL/GenBank/DDBJ databases">
        <title>The Genome Sequence of Exophiala aquamarina CBS 119918.</title>
        <authorList>
            <consortium name="The Broad Institute Genomics Platform"/>
            <person name="Cuomo C."/>
            <person name="de Hoog S."/>
            <person name="Gorbushina A."/>
            <person name="Walker B."/>
            <person name="Young S.K."/>
            <person name="Zeng Q."/>
            <person name="Gargeya S."/>
            <person name="Fitzgerald M."/>
            <person name="Haas B."/>
            <person name="Abouelleil A."/>
            <person name="Allen A.W."/>
            <person name="Alvarado L."/>
            <person name="Arachchi H.M."/>
            <person name="Berlin A.M."/>
            <person name="Chapman S.B."/>
            <person name="Gainer-Dewar J."/>
            <person name="Goldberg J."/>
            <person name="Griggs A."/>
            <person name="Gujja S."/>
            <person name="Hansen M."/>
            <person name="Howarth C."/>
            <person name="Imamovic A."/>
            <person name="Ireland A."/>
            <person name="Larimer J."/>
            <person name="McCowan C."/>
            <person name="Murphy C."/>
            <person name="Pearson M."/>
            <person name="Poon T.W."/>
            <person name="Priest M."/>
            <person name="Roberts A."/>
            <person name="Saif S."/>
            <person name="Shea T."/>
            <person name="Sisk P."/>
            <person name="Sykes S."/>
            <person name="Wortman J."/>
            <person name="Nusbaum C."/>
            <person name="Birren B."/>
        </authorList>
    </citation>
    <scope>NUCLEOTIDE SEQUENCE [LARGE SCALE GENOMIC DNA]</scope>
    <source>
        <strain evidence="3 4">CBS 119918</strain>
    </source>
</reference>
<dbReference type="PROSITE" id="PS50022">
    <property type="entry name" value="FA58C_3"/>
    <property type="match status" value="1"/>
</dbReference>
<dbReference type="VEuPathDB" id="FungiDB:A1O9_12283"/>
<evidence type="ECO:0000256" key="1">
    <source>
        <dbReference type="SAM" id="SignalP"/>
    </source>
</evidence>
<proteinExistence type="predicted"/>
<dbReference type="InterPro" id="IPR014756">
    <property type="entry name" value="Ig_E-set"/>
</dbReference>
<accession>A0A072NX89</accession>
<evidence type="ECO:0000259" key="2">
    <source>
        <dbReference type="PROSITE" id="PS50022"/>
    </source>
</evidence>
<dbReference type="Proteomes" id="UP000027920">
    <property type="component" value="Unassembled WGS sequence"/>
</dbReference>
<dbReference type="InterPro" id="IPR011043">
    <property type="entry name" value="Gal_Oxase/kelch_b-propeller"/>
</dbReference>
<keyword evidence="4" id="KW-1185">Reference proteome</keyword>
<organism evidence="3 4">
    <name type="scientific">Exophiala aquamarina CBS 119918</name>
    <dbReference type="NCBI Taxonomy" id="1182545"/>
    <lineage>
        <taxon>Eukaryota</taxon>
        <taxon>Fungi</taxon>
        <taxon>Dikarya</taxon>
        <taxon>Ascomycota</taxon>
        <taxon>Pezizomycotina</taxon>
        <taxon>Eurotiomycetes</taxon>
        <taxon>Chaetothyriomycetidae</taxon>
        <taxon>Chaetothyriales</taxon>
        <taxon>Herpotrichiellaceae</taxon>
        <taxon>Exophiala</taxon>
    </lineage>
</organism>
<feature type="chain" id="PRO_5001682974" evidence="1">
    <location>
        <begin position="25"/>
        <end position="864"/>
    </location>
</feature>
<dbReference type="PANTHER" id="PTHR32208:SF68">
    <property type="entry name" value="GALACTOSE OXIDASE"/>
    <property type="match status" value="1"/>
</dbReference>
<dbReference type="Gene3D" id="2.130.10.80">
    <property type="entry name" value="Galactose oxidase/kelch, beta-propeller"/>
    <property type="match status" value="1"/>
</dbReference>